<keyword evidence="4" id="KW-1185">Reference proteome</keyword>
<dbReference type="Proteomes" id="UP001642540">
    <property type="component" value="Unassembled WGS sequence"/>
</dbReference>
<feature type="region of interest" description="Disordered" evidence="2">
    <location>
        <begin position="204"/>
        <end position="235"/>
    </location>
</feature>
<sequence>MEAQKVTQNILNMELKQSTQKQDEVELLYPTYSDLMGENRELKKWNNDLLIENEEAKKELQNTKRERDIAINQRLIEAQKDFWFEHVVDGEKEKKNLREEKKVMEDELKTLKGKLLVLKEEVTQKLAEVSELKNKNEELKKKNTKMKDDAKLAKTLQGCFRTWWYDSKKEVEELMQKLKEKEEAHKIEVSILTKQFKRNWKDIGETGESSRDYSTGMDGKVPKMMNIDEGEEDGN</sequence>
<evidence type="ECO:0000256" key="2">
    <source>
        <dbReference type="SAM" id="MobiDB-lite"/>
    </source>
</evidence>
<keyword evidence="1" id="KW-0175">Coiled coil</keyword>
<organism evidence="3 4">
    <name type="scientific">Orchesella dallaii</name>
    <dbReference type="NCBI Taxonomy" id="48710"/>
    <lineage>
        <taxon>Eukaryota</taxon>
        <taxon>Metazoa</taxon>
        <taxon>Ecdysozoa</taxon>
        <taxon>Arthropoda</taxon>
        <taxon>Hexapoda</taxon>
        <taxon>Collembola</taxon>
        <taxon>Entomobryomorpha</taxon>
        <taxon>Entomobryoidea</taxon>
        <taxon>Orchesellidae</taxon>
        <taxon>Orchesellinae</taxon>
        <taxon>Orchesella</taxon>
    </lineage>
</organism>
<evidence type="ECO:0000256" key="1">
    <source>
        <dbReference type="SAM" id="Coils"/>
    </source>
</evidence>
<dbReference type="EMBL" id="CAXLJM020000164">
    <property type="protein sequence ID" value="CAL8145567.1"/>
    <property type="molecule type" value="Genomic_DNA"/>
</dbReference>
<evidence type="ECO:0000313" key="4">
    <source>
        <dbReference type="Proteomes" id="UP001642540"/>
    </source>
</evidence>
<protein>
    <submittedName>
        <fullName evidence="3">Uncharacterized protein</fullName>
    </submittedName>
</protein>
<proteinExistence type="predicted"/>
<gene>
    <name evidence="3" type="ORF">ODALV1_LOCUS30533</name>
</gene>
<name>A0ABP1S720_9HEXA</name>
<reference evidence="3 4" key="1">
    <citation type="submission" date="2024-08" db="EMBL/GenBank/DDBJ databases">
        <authorList>
            <person name="Cucini C."/>
            <person name="Frati F."/>
        </authorList>
    </citation>
    <scope>NUCLEOTIDE SEQUENCE [LARGE SCALE GENOMIC DNA]</scope>
</reference>
<accession>A0ABP1S720</accession>
<evidence type="ECO:0000313" key="3">
    <source>
        <dbReference type="EMBL" id="CAL8145567.1"/>
    </source>
</evidence>
<comment type="caution">
    <text evidence="3">The sequence shown here is derived from an EMBL/GenBank/DDBJ whole genome shotgun (WGS) entry which is preliminary data.</text>
</comment>
<feature type="coiled-coil region" evidence="1">
    <location>
        <begin position="39"/>
        <end position="195"/>
    </location>
</feature>